<dbReference type="CDD" id="cd01914">
    <property type="entry name" value="HCP"/>
    <property type="match status" value="1"/>
</dbReference>
<accession>A0A9Q0RF40</accession>
<evidence type="ECO:0000256" key="3">
    <source>
        <dbReference type="ARBA" id="ARBA00022723"/>
    </source>
</evidence>
<dbReference type="PANTHER" id="PTHR30109">
    <property type="entry name" value="HYDROXYLAMINE REDUCTASE"/>
    <property type="match status" value="1"/>
</dbReference>
<gene>
    <name evidence="12" type="ORF">M0811_06363</name>
</gene>
<dbReference type="FunFam" id="1.20.1270.20:FF:000001">
    <property type="entry name" value="Hydroxylamine reductase"/>
    <property type="match status" value="1"/>
</dbReference>
<evidence type="ECO:0000256" key="1">
    <source>
        <dbReference type="ARBA" id="ARBA00004496"/>
    </source>
</evidence>
<keyword evidence="3" id="KW-0479">Metal-binding</keyword>
<dbReference type="PIRSF" id="PIRSF000076">
    <property type="entry name" value="HCP"/>
    <property type="match status" value="1"/>
</dbReference>
<dbReference type="GO" id="GO:0046872">
    <property type="term" value="F:metal ion binding"/>
    <property type="evidence" value="ECO:0007669"/>
    <property type="project" value="UniProtKB-KW"/>
</dbReference>
<dbReference type="InterPro" id="IPR016099">
    <property type="entry name" value="Prismane-like_a/b-sand"/>
</dbReference>
<dbReference type="OMA" id="AYAQGMC"/>
<comment type="subcellular location">
    <subcellularLocation>
        <location evidence="1">Cytoplasm</location>
    </subcellularLocation>
</comment>
<reference evidence="12" key="1">
    <citation type="submission" date="2022-10" db="EMBL/GenBank/DDBJ databases">
        <title>Novel sulphate-reducing endosymbionts in the free-living metamonad Anaeramoeba.</title>
        <authorList>
            <person name="Jerlstrom-Hultqvist J."/>
            <person name="Cepicka I."/>
            <person name="Gallot-Lavallee L."/>
            <person name="Salas-Leiva D."/>
            <person name="Curtis B.A."/>
            <person name="Zahonova K."/>
            <person name="Pipaliya S."/>
            <person name="Dacks J."/>
            <person name="Roger A.J."/>
        </authorList>
    </citation>
    <scope>NUCLEOTIDE SEQUENCE</scope>
    <source>
        <strain evidence="12">BMAN</strain>
    </source>
</reference>
<dbReference type="Gene3D" id="1.20.1270.20">
    <property type="match status" value="2"/>
</dbReference>
<keyword evidence="4" id="KW-0560">Oxidoreductase</keyword>
<keyword evidence="11" id="KW-0175">Coiled coil</keyword>
<comment type="catalytic activity">
    <reaction evidence="7">
        <text>A + NH4(+) + H2O = hydroxylamine + AH2 + H(+)</text>
        <dbReference type="Rhea" id="RHEA:22052"/>
        <dbReference type="ChEBI" id="CHEBI:13193"/>
        <dbReference type="ChEBI" id="CHEBI:15377"/>
        <dbReference type="ChEBI" id="CHEBI:15378"/>
        <dbReference type="ChEBI" id="CHEBI:15429"/>
        <dbReference type="ChEBI" id="CHEBI:17499"/>
        <dbReference type="ChEBI" id="CHEBI:28938"/>
        <dbReference type="EC" id="1.7.99.1"/>
    </reaction>
</comment>
<evidence type="ECO:0000256" key="10">
    <source>
        <dbReference type="ARBA" id="ARBA00077827"/>
    </source>
</evidence>
<dbReference type="GO" id="GO:0051536">
    <property type="term" value="F:iron-sulfur cluster binding"/>
    <property type="evidence" value="ECO:0007669"/>
    <property type="project" value="UniProtKB-KW"/>
</dbReference>
<evidence type="ECO:0000256" key="6">
    <source>
        <dbReference type="ARBA" id="ARBA00023014"/>
    </source>
</evidence>
<evidence type="ECO:0000313" key="13">
    <source>
        <dbReference type="Proteomes" id="UP001149090"/>
    </source>
</evidence>
<keyword evidence="2" id="KW-0963">Cytoplasm</keyword>
<dbReference type="SUPFAM" id="SSF56821">
    <property type="entry name" value="Prismane protein-like"/>
    <property type="match status" value="1"/>
</dbReference>
<evidence type="ECO:0000256" key="9">
    <source>
        <dbReference type="ARBA" id="ARBA00067746"/>
    </source>
</evidence>
<dbReference type="GO" id="GO:0042542">
    <property type="term" value="P:response to hydrogen peroxide"/>
    <property type="evidence" value="ECO:0007669"/>
    <property type="project" value="TreeGrafter"/>
</dbReference>
<dbReference type="FunFam" id="3.40.50.2030:FF:000001">
    <property type="entry name" value="Hydroxylamine reductase"/>
    <property type="match status" value="1"/>
</dbReference>
<evidence type="ECO:0000256" key="7">
    <source>
        <dbReference type="ARBA" id="ARBA00051350"/>
    </source>
</evidence>
<dbReference type="InterPro" id="IPR004137">
    <property type="entry name" value="HCP/CODH"/>
</dbReference>
<dbReference type="GO" id="GO:0004601">
    <property type="term" value="F:peroxidase activity"/>
    <property type="evidence" value="ECO:0007669"/>
    <property type="project" value="TreeGrafter"/>
</dbReference>
<evidence type="ECO:0000256" key="2">
    <source>
        <dbReference type="ARBA" id="ARBA00022490"/>
    </source>
</evidence>
<evidence type="ECO:0000256" key="11">
    <source>
        <dbReference type="SAM" id="Coils"/>
    </source>
</evidence>
<comment type="caution">
    <text evidence="12">The sequence shown here is derived from an EMBL/GenBank/DDBJ whole genome shotgun (WGS) entry which is preliminary data.</text>
</comment>
<dbReference type="PANTHER" id="PTHR30109:SF0">
    <property type="entry name" value="HYDROXYLAMINE REDUCTASE"/>
    <property type="match status" value="1"/>
</dbReference>
<keyword evidence="6" id="KW-0411">Iron-sulfur</keyword>
<evidence type="ECO:0000313" key="12">
    <source>
        <dbReference type="EMBL" id="KAJ5076364.1"/>
    </source>
</evidence>
<dbReference type="NCBIfam" id="NF003658">
    <property type="entry name" value="PRK05290.1"/>
    <property type="match status" value="1"/>
</dbReference>
<proteinExistence type="inferred from homology"/>
<dbReference type="InterPro" id="IPR010048">
    <property type="entry name" value="Hydroxylam_reduct"/>
</dbReference>
<dbReference type="FunFam" id="3.40.50.2030:FF:000002">
    <property type="entry name" value="Hydroxylamine reductase"/>
    <property type="match status" value="1"/>
</dbReference>
<dbReference type="GO" id="GO:0050418">
    <property type="term" value="F:hydroxylamine reductase activity"/>
    <property type="evidence" value="ECO:0007669"/>
    <property type="project" value="UniProtKB-EC"/>
</dbReference>
<feature type="coiled-coil region" evidence="11">
    <location>
        <begin position="116"/>
        <end position="143"/>
    </location>
</feature>
<dbReference type="EC" id="1.7.99.1" evidence="8"/>
<evidence type="ECO:0000256" key="4">
    <source>
        <dbReference type="ARBA" id="ARBA00023002"/>
    </source>
</evidence>
<dbReference type="AlphaFoldDB" id="A0A9Q0RF40"/>
<dbReference type="HAMAP" id="MF_00069">
    <property type="entry name" value="Hydroxylam_reduct"/>
    <property type="match status" value="1"/>
</dbReference>
<evidence type="ECO:0000256" key="5">
    <source>
        <dbReference type="ARBA" id="ARBA00023004"/>
    </source>
</evidence>
<dbReference type="Gene3D" id="3.40.50.2030">
    <property type="match status" value="2"/>
</dbReference>
<dbReference type="NCBIfam" id="TIGR01703">
    <property type="entry name" value="hybrid_clust"/>
    <property type="match status" value="1"/>
</dbReference>
<dbReference type="EMBL" id="JAPDFW010000061">
    <property type="protein sequence ID" value="KAJ5076364.1"/>
    <property type="molecule type" value="Genomic_DNA"/>
</dbReference>
<dbReference type="InterPro" id="IPR011254">
    <property type="entry name" value="Prismane-like_sf"/>
</dbReference>
<dbReference type="InterPro" id="IPR016100">
    <property type="entry name" value="Prismane_a-bundle"/>
</dbReference>
<evidence type="ECO:0000256" key="8">
    <source>
        <dbReference type="ARBA" id="ARBA00067067"/>
    </source>
</evidence>
<dbReference type="GO" id="GO:0005737">
    <property type="term" value="C:cytoplasm"/>
    <property type="evidence" value="ECO:0007669"/>
    <property type="project" value="UniProtKB-SubCell"/>
</dbReference>
<name>A0A9Q0RF40_ANAIG</name>
<keyword evidence="13" id="KW-1185">Reference proteome</keyword>
<dbReference type="Pfam" id="PF03063">
    <property type="entry name" value="Prismane"/>
    <property type="match status" value="1"/>
</dbReference>
<protein>
    <recommendedName>
        <fullName evidence="9">Hydroxylamine reductase</fullName>
        <ecNumber evidence="8">1.7.99.1</ecNumber>
    </recommendedName>
    <alternativeName>
        <fullName evidence="10">Prismane protein</fullName>
    </alternativeName>
</protein>
<dbReference type="OrthoDB" id="1470350at2759"/>
<dbReference type="Proteomes" id="UP001149090">
    <property type="component" value="Unassembled WGS sequence"/>
</dbReference>
<keyword evidence="5" id="KW-0408">Iron</keyword>
<organism evidence="12 13">
    <name type="scientific">Anaeramoeba ignava</name>
    <name type="common">Anaerobic marine amoeba</name>
    <dbReference type="NCBI Taxonomy" id="1746090"/>
    <lineage>
        <taxon>Eukaryota</taxon>
        <taxon>Metamonada</taxon>
        <taxon>Anaeramoebidae</taxon>
        <taxon>Anaeramoeba</taxon>
    </lineage>
</organism>
<sequence>MSLLSIIKSKSLTTTKLHLQNAISLNLKRQFATKDNSKMFCYQCEQTQDGTGCNGLKGVCGKTSFVASLQDLLLNVTKKISTFTSMSRQLGTKNPEVDRFVLESLFSTVTNVNFDEVRFKEYLQKAESQLEKAEKDYREVCQSKGIQPKMPTFAKSFWKANPDLGSLIEEGKKFSILKRNRSKDLTGIEEMILYGIKGGAAYLEHAKVLGIEDEEAYSFMHDCLKKLTEELSLDELLKLAMDTGKWNFKVMELLDKANTQGYGDPVPTKVSISPVAGKCIVVSGHDLYDLELVLKQTENKNINVYTHGEMLPAHGYPKLKKYKHLVGNYGGAWQNQKKEFSAFPGSILMTTNCIVPPSDAYRHRVFTRSVVGFPGVQHILSDDLSPLINSALLNKGFLKDSPRKEILVGFGHKTVLGIADLIIDAVKSGAIKHFFLIGGCDGYELDRNYFTDFAKRVPKDCVILTLACGKYRFNKLDFGTIKHKGVEIPRLLDIGQCNDSYSAIKIAVALAEAFKTDVNGLPLSLILSWFEQKAVAVLLTLLSLGVKNIRIGPRLPAFLTPPVVKVLVDNFGIKPISSSPKKDLKELLKK</sequence>